<name>A0A9X2LVG5_STRMQ</name>
<sequence>MITREIFGLEVRHTGFNRLIQSLADDGMSFEEILDEFDDQLGAEGRTLARSATRRREGER</sequence>
<dbReference type="RefSeq" id="WP_257631164.1">
    <property type="nucleotide sequence ID" value="NZ_JANIIC010000012.1"/>
</dbReference>
<accession>A0A9X2LVG5</accession>
<proteinExistence type="predicted"/>
<evidence type="ECO:0000313" key="2">
    <source>
        <dbReference type="Proteomes" id="UP001142400"/>
    </source>
</evidence>
<protein>
    <submittedName>
        <fullName evidence="1">Uncharacterized protein</fullName>
    </submittedName>
</protein>
<evidence type="ECO:0000313" key="1">
    <source>
        <dbReference type="EMBL" id="MCQ8829945.1"/>
    </source>
</evidence>
<reference evidence="1" key="1">
    <citation type="submission" date="2022-06" db="EMBL/GenBank/DDBJ databases">
        <title>WGS of actinobacteria.</title>
        <authorList>
            <person name="Thawai C."/>
        </authorList>
    </citation>
    <scope>NUCLEOTIDE SEQUENCE</scope>
    <source>
        <strain evidence="1">DSM 42010</strain>
    </source>
</reference>
<gene>
    <name evidence="1" type="ORF">NQU54_12835</name>
</gene>
<dbReference type="Proteomes" id="UP001142400">
    <property type="component" value="Unassembled WGS sequence"/>
</dbReference>
<comment type="caution">
    <text evidence="1">The sequence shown here is derived from an EMBL/GenBank/DDBJ whole genome shotgun (WGS) entry which is preliminary data.</text>
</comment>
<keyword evidence="2" id="KW-1185">Reference proteome</keyword>
<organism evidence="1 2">
    <name type="scientific">Streptomyces malaysiensis subsp. samsunensis</name>
    <dbReference type="NCBI Taxonomy" id="459658"/>
    <lineage>
        <taxon>Bacteria</taxon>
        <taxon>Bacillati</taxon>
        <taxon>Actinomycetota</taxon>
        <taxon>Actinomycetes</taxon>
        <taxon>Kitasatosporales</taxon>
        <taxon>Streptomycetaceae</taxon>
        <taxon>Streptomyces</taxon>
        <taxon>Streptomyces violaceusniger group</taxon>
    </lineage>
</organism>
<dbReference type="AlphaFoldDB" id="A0A9X2LVG5"/>
<dbReference type="EMBL" id="JANIIC010000012">
    <property type="protein sequence ID" value="MCQ8829945.1"/>
    <property type="molecule type" value="Genomic_DNA"/>
</dbReference>